<keyword evidence="2" id="KW-1185">Reference proteome</keyword>
<proteinExistence type="predicted"/>
<protein>
    <submittedName>
        <fullName evidence="1">Uncharacterized protein</fullName>
    </submittedName>
</protein>
<dbReference type="Proteomes" id="UP001060085">
    <property type="component" value="Linkage Group LG08"/>
</dbReference>
<accession>A0ACB9ZLN7</accession>
<gene>
    <name evidence="1" type="ORF">M9H77_34350</name>
</gene>
<name>A0ACB9ZLN7_CATRO</name>
<evidence type="ECO:0000313" key="1">
    <source>
        <dbReference type="EMBL" id="KAI5648345.1"/>
    </source>
</evidence>
<dbReference type="EMBL" id="CM044708">
    <property type="protein sequence ID" value="KAI5648345.1"/>
    <property type="molecule type" value="Genomic_DNA"/>
</dbReference>
<sequence length="167" mass="18697">MVNLFTCELILDVAHVFKFSSPCAYLEIQLLDSIARIKLSYHDHELLHDNLFFHHIIANFSCSCASNWSKIHIFLRSFVESGTTRHGWIEDQSGINLTEQSMIAYGSKDYTDRLASEMSRSDQVPNAGLSVGSSSGCQVKTFGVVVIPRQMLGPVAHFEEVTPPHIL</sequence>
<reference evidence="2" key="1">
    <citation type="journal article" date="2023" name="Nat. Plants">
        <title>Single-cell RNA sequencing provides a high-resolution roadmap for understanding the multicellular compartmentation of specialized metabolism.</title>
        <authorList>
            <person name="Sun S."/>
            <person name="Shen X."/>
            <person name="Li Y."/>
            <person name="Li Y."/>
            <person name="Wang S."/>
            <person name="Li R."/>
            <person name="Zhang H."/>
            <person name="Shen G."/>
            <person name="Guo B."/>
            <person name="Wei J."/>
            <person name="Xu J."/>
            <person name="St-Pierre B."/>
            <person name="Chen S."/>
            <person name="Sun C."/>
        </authorList>
    </citation>
    <scope>NUCLEOTIDE SEQUENCE [LARGE SCALE GENOMIC DNA]</scope>
</reference>
<comment type="caution">
    <text evidence="1">The sequence shown here is derived from an EMBL/GenBank/DDBJ whole genome shotgun (WGS) entry which is preliminary data.</text>
</comment>
<organism evidence="1 2">
    <name type="scientific">Catharanthus roseus</name>
    <name type="common">Madagascar periwinkle</name>
    <name type="synonym">Vinca rosea</name>
    <dbReference type="NCBI Taxonomy" id="4058"/>
    <lineage>
        <taxon>Eukaryota</taxon>
        <taxon>Viridiplantae</taxon>
        <taxon>Streptophyta</taxon>
        <taxon>Embryophyta</taxon>
        <taxon>Tracheophyta</taxon>
        <taxon>Spermatophyta</taxon>
        <taxon>Magnoliopsida</taxon>
        <taxon>eudicotyledons</taxon>
        <taxon>Gunneridae</taxon>
        <taxon>Pentapetalae</taxon>
        <taxon>asterids</taxon>
        <taxon>lamiids</taxon>
        <taxon>Gentianales</taxon>
        <taxon>Apocynaceae</taxon>
        <taxon>Rauvolfioideae</taxon>
        <taxon>Vinceae</taxon>
        <taxon>Catharanthinae</taxon>
        <taxon>Catharanthus</taxon>
    </lineage>
</organism>
<evidence type="ECO:0000313" key="2">
    <source>
        <dbReference type="Proteomes" id="UP001060085"/>
    </source>
</evidence>